<dbReference type="Proteomes" id="UP000651738">
    <property type="component" value="Unassembled WGS sequence"/>
</dbReference>
<evidence type="ECO:0000313" key="3">
    <source>
        <dbReference type="Proteomes" id="UP000321275"/>
    </source>
</evidence>
<gene>
    <name evidence="1" type="ORF">HPA02_35610</name>
    <name evidence="2" type="ORF">I7V36_01560</name>
</gene>
<dbReference type="EMBL" id="BJUK01000114">
    <property type="protein sequence ID" value="GEK49278.1"/>
    <property type="molecule type" value="Genomic_DNA"/>
</dbReference>
<comment type="caution">
    <text evidence="1">The sequence shown here is derived from an EMBL/GenBank/DDBJ whole genome shotgun (WGS) entry which is preliminary data.</text>
</comment>
<accession>A0A510XCZ0</accession>
<evidence type="ECO:0000313" key="1">
    <source>
        <dbReference type="EMBL" id="GEK49278.1"/>
    </source>
</evidence>
<dbReference type="AlphaFoldDB" id="A0A510XCZ0"/>
<evidence type="ECO:0000313" key="4">
    <source>
        <dbReference type="Proteomes" id="UP000651738"/>
    </source>
</evidence>
<reference evidence="2 4" key="2">
    <citation type="submission" date="2020-12" db="EMBL/GenBank/DDBJ databases">
        <title>Draft genome sequence of Halomonas pacifica strain CARE-V15.</title>
        <authorList>
            <person name="Vignesh N."/>
            <person name="Thabitha A."/>
            <person name="Saravanan R."/>
            <person name="Manigandan V."/>
        </authorList>
    </citation>
    <scope>NUCLEOTIDE SEQUENCE [LARGE SCALE GENOMIC DNA]</scope>
    <source>
        <strain evidence="2 4">CARE-V15</strain>
    </source>
</reference>
<dbReference type="EMBL" id="JAEDAF010000001">
    <property type="protein sequence ID" value="MBH8578767.1"/>
    <property type="molecule type" value="Genomic_DNA"/>
</dbReference>
<protein>
    <submittedName>
        <fullName evidence="1">Uncharacterized protein</fullName>
    </submittedName>
</protein>
<reference evidence="1 3" key="1">
    <citation type="submission" date="2019-07" db="EMBL/GenBank/DDBJ databases">
        <title>Whole genome shotgun sequence of Halomonas pacifica NBRC 102220.</title>
        <authorList>
            <person name="Hosoyama A."/>
            <person name="Uohara A."/>
            <person name="Ohji S."/>
            <person name="Ichikawa N."/>
        </authorList>
    </citation>
    <scope>NUCLEOTIDE SEQUENCE [LARGE SCALE GENOMIC DNA]</scope>
    <source>
        <strain evidence="1 3">NBRC 102220</strain>
    </source>
</reference>
<dbReference type="Proteomes" id="UP000321275">
    <property type="component" value="Unassembled WGS sequence"/>
</dbReference>
<evidence type="ECO:0000313" key="2">
    <source>
        <dbReference type="EMBL" id="MBH8578767.1"/>
    </source>
</evidence>
<dbReference type="RefSeq" id="WP_146804612.1">
    <property type="nucleotide sequence ID" value="NZ_BJUK01000114.1"/>
</dbReference>
<name>A0A510XCZ0_9GAMM</name>
<keyword evidence="3" id="KW-1185">Reference proteome</keyword>
<sequence>MLSRESLKRVVDRLSPEAREKAAHEARLRHMRVEDLVLEKCLSDVQGQLYALRRRKPELQVVRGGRA</sequence>
<organism evidence="1 3">
    <name type="scientific">Bisbaumannia pacifica</name>
    <dbReference type="NCBI Taxonomy" id="77098"/>
    <lineage>
        <taxon>Bacteria</taxon>
        <taxon>Pseudomonadati</taxon>
        <taxon>Pseudomonadota</taxon>
        <taxon>Gammaproteobacteria</taxon>
        <taxon>Oceanospirillales</taxon>
        <taxon>Halomonadaceae</taxon>
        <taxon>Bisbaumannia</taxon>
    </lineage>
</organism>
<proteinExistence type="predicted"/>